<protein>
    <submittedName>
        <fullName evidence="1">Uncharacterized protein</fullName>
    </submittedName>
</protein>
<name>A0A1I3L109_9PLAN</name>
<dbReference type="RefSeq" id="WP_217647113.1">
    <property type="nucleotide sequence ID" value="NZ_FOQD01000012.1"/>
</dbReference>
<evidence type="ECO:0000313" key="2">
    <source>
        <dbReference type="Proteomes" id="UP000199518"/>
    </source>
</evidence>
<keyword evidence="2" id="KW-1185">Reference proteome</keyword>
<proteinExistence type="predicted"/>
<evidence type="ECO:0000313" key="1">
    <source>
        <dbReference type="EMBL" id="SFI78387.1"/>
    </source>
</evidence>
<dbReference type="EMBL" id="FOQD01000012">
    <property type="protein sequence ID" value="SFI78387.1"/>
    <property type="molecule type" value="Genomic_DNA"/>
</dbReference>
<dbReference type="STRING" id="1576369.SAMN05421753_112105"/>
<gene>
    <name evidence="1" type="ORF">SAMN05421753_112105</name>
</gene>
<accession>A0A1I3L109</accession>
<reference evidence="2" key="1">
    <citation type="submission" date="2016-10" db="EMBL/GenBank/DDBJ databases">
        <authorList>
            <person name="Varghese N."/>
            <person name="Submissions S."/>
        </authorList>
    </citation>
    <scope>NUCLEOTIDE SEQUENCE [LARGE SCALE GENOMIC DNA]</scope>
    <source>
        <strain evidence="2">DSM 26348</strain>
    </source>
</reference>
<dbReference type="AlphaFoldDB" id="A0A1I3L109"/>
<sequence>MIAVVAKQDADGVLVFTFVPKGDPGHRQFVASVVLGSQELDWTNSPDQPEGLKEEIEAEIRERLSERSRWIERVEALATQIETWARLDDWSTRRIQFRMKDAVIGNHTLPAVLMQKETCKVILEPVARSSPRAEGIVDLYLLPEYDDIASIYFYGGDWHLHYMFKESPTVNTIRDAERVDLTPENFEKILSEMQQNANPV</sequence>
<dbReference type="Proteomes" id="UP000199518">
    <property type="component" value="Unassembled WGS sequence"/>
</dbReference>
<organism evidence="1 2">
    <name type="scientific">Planctomicrobium piriforme</name>
    <dbReference type="NCBI Taxonomy" id="1576369"/>
    <lineage>
        <taxon>Bacteria</taxon>
        <taxon>Pseudomonadati</taxon>
        <taxon>Planctomycetota</taxon>
        <taxon>Planctomycetia</taxon>
        <taxon>Planctomycetales</taxon>
        <taxon>Planctomycetaceae</taxon>
        <taxon>Planctomicrobium</taxon>
    </lineage>
</organism>